<accession>A0ACC0VNF9</accession>
<gene>
    <name evidence="1" type="ORF">PsorP6_004663</name>
</gene>
<keyword evidence="2" id="KW-1185">Reference proteome</keyword>
<reference evidence="1 2" key="1">
    <citation type="journal article" date="2022" name="bioRxiv">
        <title>The genome of the oomycete Peronosclerospora sorghi, a cosmopolitan pathogen of maize and sorghum, is inflated with dispersed pseudogenes.</title>
        <authorList>
            <person name="Fletcher K."/>
            <person name="Martin F."/>
            <person name="Isakeit T."/>
            <person name="Cavanaugh K."/>
            <person name="Magill C."/>
            <person name="Michelmore R."/>
        </authorList>
    </citation>
    <scope>NUCLEOTIDE SEQUENCE [LARGE SCALE GENOMIC DNA]</scope>
    <source>
        <strain evidence="1">P6</strain>
    </source>
</reference>
<sequence>MDSARFRRATVDNSGRSSVNIFVPDTESQIHAQPHEPESSSQRVYGSNYSGASFLNTTSIEEFVSKYQVIKVSWRGKYERILALAPTRFCTIDPKDFEVTNTWSLTALLSVHLDASDPDGFVLTMKGPKKDEQLKLRCRFRSRLLLDLYRLKQYQQRDVRPGASFQCHKWSRKGTTFSCTLTVWMDCVTVEQLGVVRSKYIYTEMEYLALLTDSQDGLAFGYTGRDKLIFSQQREKVFRCIQAAADAIGCKIPAKADLTAEKVQESRAVYGLNVGEPFVQFHVKKITQKYSEPRQRIISLHEKYFVELDWDGKVIACYKYLDIYMLVRETKTVNQFEIQFCNEQVRTYLTDDRDGILTAFYDICATCEENPELFISCILNQRGLRMLPFFAVEGVTETQQFFNGSSIGNWYLQRMGSVGKLKNYLDGGDRGFVEIVAEFNANVPVSGIPYYTKSPLIADALRPMCAQLYYVAKTTPVPERAAITILQALFRISSSYYGFREIGQAGQISKTIANLLINGKEFVVFWTTLLLRRMTTHTPPTSISET</sequence>
<evidence type="ECO:0000313" key="1">
    <source>
        <dbReference type="EMBL" id="KAI9907875.1"/>
    </source>
</evidence>
<proteinExistence type="predicted"/>
<protein>
    <submittedName>
        <fullName evidence="1">Uncharacterized protein</fullName>
    </submittedName>
</protein>
<organism evidence="1 2">
    <name type="scientific">Peronosclerospora sorghi</name>
    <dbReference type="NCBI Taxonomy" id="230839"/>
    <lineage>
        <taxon>Eukaryota</taxon>
        <taxon>Sar</taxon>
        <taxon>Stramenopiles</taxon>
        <taxon>Oomycota</taxon>
        <taxon>Peronosporomycetes</taxon>
        <taxon>Peronosporales</taxon>
        <taxon>Peronosporaceae</taxon>
        <taxon>Peronosclerospora</taxon>
    </lineage>
</organism>
<evidence type="ECO:0000313" key="2">
    <source>
        <dbReference type="Proteomes" id="UP001163321"/>
    </source>
</evidence>
<dbReference type="Proteomes" id="UP001163321">
    <property type="component" value="Chromosome 8"/>
</dbReference>
<name>A0ACC0VNF9_9STRA</name>
<dbReference type="EMBL" id="CM047587">
    <property type="protein sequence ID" value="KAI9907875.1"/>
    <property type="molecule type" value="Genomic_DNA"/>
</dbReference>
<comment type="caution">
    <text evidence="1">The sequence shown here is derived from an EMBL/GenBank/DDBJ whole genome shotgun (WGS) entry which is preliminary data.</text>
</comment>